<sequence length="96" mass="11259">MPINHHINIMIIITKRMIIQTDKKKITMVTSISTSSSQNLLLNLYMPSHSVIFISWSNGKTHTHINVWDDPRKPILFYILDFCFKQVNDINKVFND</sequence>
<accession>A0ABQ8J098</accession>
<reference evidence="1 2" key="1">
    <citation type="journal article" date="2018" name="J. Allergy Clin. Immunol.">
        <title>High-quality assembly of Dermatophagoides pteronyssinus genome and transcriptome reveals a wide range of novel allergens.</title>
        <authorList>
            <person name="Liu X.Y."/>
            <person name="Yang K.Y."/>
            <person name="Wang M.Q."/>
            <person name="Kwok J.S."/>
            <person name="Zeng X."/>
            <person name="Yang Z."/>
            <person name="Xiao X.J."/>
            <person name="Lau C.P."/>
            <person name="Li Y."/>
            <person name="Huang Z.M."/>
            <person name="Ba J.G."/>
            <person name="Yim A.K."/>
            <person name="Ouyang C.Y."/>
            <person name="Ngai S.M."/>
            <person name="Chan T.F."/>
            <person name="Leung E.L."/>
            <person name="Liu L."/>
            <person name="Liu Z.G."/>
            <person name="Tsui S.K."/>
        </authorList>
    </citation>
    <scope>NUCLEOTIDE SEQUENCE [LARGE SCALE GENOMIC DNA]</scope>
    <source>
        <strain evidence="1">Derp</strain>
    </source>
</reference>
<comment type="caution">
    <text evidence="1">The sequence shown here is derived from an EMBL/GenBank/DDBJ whole genome shotgun (WGS) entry which is preliminary data.</text>
</comment>
<organism evidence="1 2">
    <name type="scientific">Dermatophagoides pteronyssinus</name>
    <name type="common">European house dust mite</name>
    <dbReference type="NCBI Taxonomy" id="6956"/>
    <lineage>
        <taxon>Eukaryota</taxon>
        <taxon>Metazoa</taxon>
        <taxon>Ecdysozoa</taxon>
        <taxon>Arthropoda</taxon>
        <taxon>Chelicerata</taxon>
        <taxon>Arachnida</taxon>
        <taxon>Acari</taxon>
        <taxon>Acariformes</taxon>
        <taxon>Sarcoptiformes</taxon>
        <taxon>Astigmata</taxon>
        <taxon>Psoroptidia</taxon>
        <taxon>Analgoidea</taxon>
        <taxon>Pyroglyphidae</taxon>
        <taxon>Dermatophagoidinae</taxon>
        <taxon>Dermatophagoides</taxon>
    </lineage>
</organism>
<keyword evidence="2" id="KW-1185">Reference proteome</keyword>
<proteinExistence type="predicted"/>
<dbReference type="EMBL" id="NJHN03000095">
    <property type="protein sequence ID" value="KAH9415856.1"/>
    <property type="molecule type" value="Genomic_DNA"/>
</dbReference>
<evidence type="ECO:0000313" key="1">
    <source>
        <dbReference type="EMBL" id="KAH9415856.1"/>
    </source>
</evidence>
<gene>
    <name evidence="1" type="ORF">DERP_000350</name>
</gene>
<protein>
    <submittedName>
        <fullName evidence="1">Uncharacterized protein</fullName>
    </submittedName>
</protein>
<name>A0ABQ8J098_DERPT</name>
<dbReference type="Proteomes" id="UP000887458">
    <property type="component" value="Unassembled WGS sequence"/>
</dbReference>
<evidence type="ECO:0000313" key="2">
    <source>
        <dbReference type="Proteomes" id="UP000887458"/>
    </source>
</evidence>
<reference evidence="1 2" key="2">
    <citation type="journal article" date="2022" name="Mol. Biol. Evol.">
        <title>Comparative Genomics Reveals Insights into the Divergent Evolution of Astigmatic Mites and Household Pest Adaptations.</title>
        <authorList>
            <person name="Xiong Q."/>
            <person name="Wan A.T."/>
            <person name="Liu X."/>
            <person name="Fung C.S."/>
            <person name="Xiao X."/>
            <person name="Malainual N."/>
            <person name="Hou J."/>
            <person name="Wang L."/>
            <person name="Wang M."/>
            <person name="Yang K.Y."/>
            <person name="Cui Y."/>
            <person name="Leung E.L."/>
            <person name="Nong W."/>
            <person name="Shin S.K."/>
            <person name="Au S.W."/>
            <person name="Jeong K.Y."/>
            <person name="Chew F.T."/>
            <person name="Hui J.H."/>
            <person name="Leung T.F."/>
            <person name="Tungtrongchitr A."/>
            <person name="Zhong N."/>
            <person name="Liu Z."/>
            <person name="Tsui S.K."/>
        </authorList>
    </citation>
    <scope>NUCLEOTIDE SEQUENCE [LARGE SCALE GENOMIC DNA]</scope>
    <source>
        <strain evidence="1">Derp</strain>
    </source>
</reference>